<dbReference type="EC" id="4.4.1.8" evidence="5"/>
<dbReference type="PIRSF" id="PIRSF001434">
    <property type="entry name" value="CGS"/>
    <property type="match status" value="1"/>
</dbReference>
<dbReference type="GO" id="GO:0030170">
    <property type="term" value="F:pyridoxal phosphate binding"/>
    <property type="evidence" value="ECO:0007669"/>
    <property type="project" value="InterPro"/>
</dbReference>
<organism evidence="5 6">
    <name type="scientific">Arcobacter venerupis</name>
    <dbReference type="NCBI Taxonomy" id="1054033"/>
    <lineage>
        <taxon>Bacteria</taxon>
        <taxon>Pseudomonadati</taxon>
        <taxon>Campylobacterota</taxon>
        <taxon>Epsilonproteobacteria</taxon>
        <taxon>Campylobacterales</taxon>
        <taxon>Arcobacteraceae</taxon>
        <taxon>Arcobacter</taxon>
    </lineage>
</organism>
<evidence type="ECO:0000313" key="5">
    <source>
        <dbReference type="EMBL" id="QKF67856.1"/>
    </source>
</evidence>
<dbReference type="GO" id="GO:0019346">
    <property type="term" value="P:transsulfuration"/>
    <property type="evidence" value="ECO:0007669"/>
    <property type="project" value="InterPro"/>
</dbReference>
<dbReference type="GO" id="GO:0005737">
    <property type="term" value="C:cytoplasm"/>
    <property type="evidence" value="ECO:0007669"/>
    <property type="project" value="TreeGrafter"/>
</dbReference>
<comment type="cofactor">
    <cofactor evidence="1 4">
        <name>pyridoxal 5'-phosphate</name>
        <dbReference type="ChEBI" id="CHEBI:597326"/>
    </cofactor>
</comment>
<evidence type="ECO:0000313" key="6">
    <source>
        <dbReference type="Proteomes" id="UP000503482"/>
    </source>
</evidence>
<accession>A0AAE7E5I8</accession>
<dbReference type="AlphaFoldDB" id="A0AAE7E5I8"/>
<evidence type="ECO:0000256" key="3">
    <source>
        <dbReference type="PIRSR" id="PIRSR001434-2"/>
    </source>
</evidence>
<dbReference type="PANTHER" id="PTHR11808">
    <property type="entry name" value="TRANS-SULFURATION ENZYME FAMILY MEMBER"/>
    <property type="match status" value="1"/>
</dbReference>
<dbReference type="InterPro" id="IPR054542">
    <property type="entry name" value="Cys_met_metab_PP"/>
</dbReference>
<dbReference type="GO" id="GO:0016846">
    <property type="term" value="F:carbon-sulfur lyase activity"/>
    <property type="evidence" value="ECO:0007669"/>
    <property type="project" value="TreeGrafter"/>
</dbReference>
<feature type="modified residue" description="N6-(pyridoxal phosphate)lysine" evidence="3">
    <location>
        <position position="214"/>
    </location>
</feature>
<keyword evidence="2 3" id="KW-0663">Pyridoxal phosphate</keyword>
<dbReference type="FunFam" id="3.40.640.10:FF:000046">
    <property type="entry name" value="Cystathionine gamma-lyase"/>
    <property type="match status" value="1"/>
</dbReference>
<dbReference type="InterPro" id="IPR015421">
    <property type="entry name" value="PyrdxlP-dep_Trfase_major"/>
</dbReference>
<dbReference type="KEGG" id="avp:AVENP_2330"/>
<comment type="similarity">
    <text evidence="4">Belongs to the trans-sulfuration enzymes family.</text>
</comment>
<evidence type="ECO:0000256" key="4">
    <source>
        <dbReference type="RuleBase" id="RU362118"/>
    </source>
</evidence>
<dbReference type="Pfam" id="PF01053">
    <property type="entry name" value="Cys_Met_Meta_PP"/>
    <property type="match status" value="1"/>
</dbReference>
<keyword evidence="5" id="KW-0456">Lyase</keyword>
<gene>
    <name evidence="5" type="primary">metC</name>
    <name evidence="5" type="ORF">AVENP_2330</name>
</gene>
<dbReference type="PROSITE" id="PS00868">
    <property type="entry name" value="CYS_MET_METAB_PP"/>
    <property type="match status" value="1"/>
</dbReference>
<dbReference type="InterPro" id="IPR000277">
    <property type="entry name" value="Cys/Met-Metab_PyrdxlP-dep_enz"/>
</dbReference>
<evidence type="ECO:0000256" key="1">
    <source>
        <dbReference type="ARBA" id="ARBA00001933"/>
    </source>
</evidence>
<name>A0AAE7E5I8_9BACT</name>
<sequence>MILDTIPKKIRIIMSEQIETSLCHIASFAPFEDVSGASHFPIYNTGTFDLKKQTGDKIYDYTRSDNPTREVLENLFTHVEGGAGCVCTHTGIACVSLLFETVLKANSHILVEADCYGGTFRLLKIFKEKYNITVHFADFLDFEMLEHILKTNPIDLVLCESPTNPGLKIIDLKEIAQLSHKYEALFAVDNSLATFISQRPLDLGADFSLFSTTKYISGHGAVVAGAIVAKTKELSQQIHYYANAHGRSQNPMDVYLITLGIPTLKVRMVEHEKNSIIIAKFLEEQDYIIKVTHPALESHPQYELAKKQMKFIPGVFCVDFNSVELAEKFIENTKIFGEKCSFGSPDSRVEIPAKISHASFSKEELAAIGISDSTVRFSIGLESVEDLIEDIKQAVK</sequence>
<dbReference type="EMBL" id="CP053840">
    <property type="protein sequence ID" value="QKF67856.1"/>
    <property type="molecule type" value="Genomic_DNA"/>
</dbReference>
<protein>
    <submittedName>
        <fullName evidence="5">Cystathionine-beta-lyase</fullName>
        <ecNumber evidence="5">4.4.1.8</ecNumber>
    </submittedName>
</protein>
<dbReference type="Gene3D" id="3.40.640.10">
    <property type="entry name" value="Type I PLP-dependent aspartate aminotransferase-like (Major domain)"/>
    <property type="match status" value="1"/>
</dbReference>
<keyword evidence="6" id="KW-1185">Reference proteome</keyword>
<proteinExistence type="inferred from homology"/>
<dbReference type="InterPro" id="IPR015422">
    <property type="entry name" value="PyrdxlP-dep_Trfase_small"/>
</dbReference>
<dbReference type="SUPFAM" id="SSF53383">
    <property type="entry name" value="PLP-dependent transferases"/>
    <property type="match status" value="1"/>
</dbReference>
<dbReference type="InterPro" id="IPR015424">
    <property type="entry name" value="PyrdxlP-dep_Trfase"/>
</dbReference>
<dbReference type="Proteomes" id="UP000503482">
    <property type="component" value="Chromosome"/>
</dbReference>
<dbReference type="Gene3D" id="3.90.1150.10">
    <property type="entry name" value="Aspartate Aminotransferase, domain 1"/>
    <property type="match status" value="1"/>
</dbReference>
<reference evidence="5 6" key="1">
    <citation type="submission" date="2020-05" db="EMBL/GenBank/DDBJ databases">
        <title>Complete genome sequencing of Campylobacter and Arcobacter type strains.</title>
        <authorList>
            <person name="Miller W.G."/>
            <person name="Yee E."/>
        </authorList>
    </citation>
    <scope>NUCLEOTIDE SEQUENCE [LARGE SCALE GENOMIC DNA]</scope>
    <source>
        <strain evidence="5 6">LMG 26156</strain>
    </source>
</reference>
<evidence type="ECO:0000256" key="2">
    <source>
        <dbReference type="ARBA" id="ARBA00022898"/>
    </source>
</evidence>